<comment type="caution">
    <text evidence="2">The sequence shown here is derived from an EMBL/GenBank/DDBJ whole genome shotgun (WGS) entry which is preliminary data.</text>
</comment>
<evidence type="ECO:0000259" key="1">
    <source>
        <dbReference type="PROSITE" id="PS50206"/>
    </source>
</evidence>
<dbReference type="PANTHER" id="PTHR43031">
    <property type="entry name" value="FAD-DEPENDENT OXIDOREDUCTASE"/>
    <property type="match status" value="1"/>
</dbReference>
<dbReference type="Proteomes" id="UP001596417">
    <property type="component" value="Unassembled WGS sequence"/>
</dbReference>
<dbReference type="Pfam" id="PF00581">
    <property type="entry name" value="Rhodanese"/>
    <property type="match status" value="1"/>
</dbReference>
<dbReference type="InterPro" id="IPR001763">
    <property type="entry name" value="Rhodanese-like_dom"/>
</dbReference>
<dbReference type="InterPro" id="IPR050229">
    <property type="entry name" value="GlpE_sulfurtransferase"/>
</dbReference>
<gene>
    <name evidence="2" type="ORF">ACFQL7_00400</name>
</gene>
<name>A0ABD5YGG9_9EURY</name>
<dbReference type="InterPro" id="IPR036873">
    <property type="entry name" value="Rhodanese-like_dom_sf"/>
</dbReference>
<dbReference type="PANTHER" id="PTHR43031:SF17">
    <property type="entry name" value="SULFURTRANSFERASE YTWF-RELATED"/>
    <property type="match status" value="1"/>
</dbReference>
<keyword evidence="3" id="KW-1185">Reference proteome</keyword>
<protein>
    <submittedName>
        <fullName evidence="2">Rhodanese-like domain-containing protein</fullName>
    </submittedName>
</protein>
<dbReference type="CDD" id="cd00158">
    <property type="entry name" value="RHOD"/>
    <property type="match status" value="1"/>
</dbReference>
<dbReference type="AlphaFoldDB" id="A0ABD5YGG9"/>
<dbReference type="EMBL" id="JBHTAX010000001">
    <property type="protein sequence ID" value="MFC7188466.1"/>
    <property type="molecule type" value="Genomic_DNA"/>
</dbReference>
<organism evidence="2 3">
    <name type="scientific">Halocatena marina</name>
    <dbReference type="NCBI Taxonomy" id="2934937"/>
    <lineage>
        <taxon>Archaea</taxon>
        <taxon>Methanobacteriati</taxon>
        <taxon>Methanobacteriota</taxon>
        <taxon>Stenosarchaea group</taxon>
        <taxon>Halobacteria</taxon>
        <taxon>Halobacteriales</taxon>
        <taxon>Natronomonadaceae</taxon>
        <taxon>Halocatena</taxon>
    </lineage>
</organism>
<evidence type="ECO:0000313" key="3">
    <source>
        <dbReference type="Proteomes" id="UP001596417"/>
    </source>
</evidence>
<dbReference type="SUPFAM" id="SSF52821">
    <property type="entry name" value="Rhodanese/Cell cycle control phosphatase"/>
    <property type="match status" value="1"/>
</dbReference>
<dbReference type="SMART" id="SM00450">
    <property type="entry name" value="RHOD"/>
    <property type="match status" value="1"/>
</dbReference>
<dbReference type="PROSITE" id="PS50206">
    <property type="entry name" value="RHODANESE_3"/>
    <property type="match status" value="1"/>
</dbReference>
<proteinExistence type="predicted"/>
<accession>A0ABD5YGG9</accession>
<dbReference type="GeneID" id="76197998"/>
<evidence type="ECO:0000313" key="2">
    <source>
        <dbReference type="EMBL" id="MFC7188466.1"/>
    </source>
</evidence>
<feature type="domain" description="Rhodanese" evidence="1">
    <location>
        <begin position="16"/>
        <end position="104"/>
    </location>
</feature>
<reference evidence="2 3" key="1">
    <citation type="journal article" date="2019" name="Int. J. Syst. Evol. Microbiol.">
        <title>The Global Catalogue of Microorganisms (GCM) 10K type strain sequencing project: providing services to taxonomists for standard genome sequencing and annotation.</title>
        <authorList>
            <consortium name="The Broad Institute Genomics Platform"/>
            <consortium name="The Broad Institute Genome Sequencing Center for Infectious Disease"/>
            <person name="Wu L."/>
            <person name="Ma J."/>
        </authorList>
    </citation>
    <scope>NUCLEOTIDE SEQUENCE [LARGE SCALE GENOMIC DNA]</scope>
    <source>
        <strain evidence="2 3">RDMS1</strain>
    </source>
</reference>
<dbReference type="RefSeq" id="WP_248903825.1">
    <property type="nucleotide sequence ID" value="NZ_CP109979.1"/>
</dbReference>
<dbReference type="Gene3D" id="3.40.250.10">
    <property type="entry name" value="Rhodanese-like domain"/>
    <property type="match status" value="1"/>
</dbReference>
<sequence>MDGEITAAELKTLLDTDEDVRLVDIRNRTAFERGHIPSSDNIPFEELPQRVEELDDDDHIVTICPLGKSSIQAARLIESYEGTNDTTIESLADGLQGWEYALESNNGNAETNDGTKAPF</sequence>